<dbReference type="EMBL" id="JACGWO010000001">
    <property type="protein sequence ID" value="KAK4438528.1"/>
    <property type="molecule type" value="Genomic_DNA"/>
</dbReference>
<dbReference type="Proteomes" id="UP001293254">
    <property type="component" value="Unassembled WGS sequence"/>
</dbReference>
<name>A0AAE2CXV8_9LAMI</name>
<reference evidence="1" key="2">
    <citation type="journal article" date="2024" name="Plant">
        <title>Genomic evolution and insights into agronomic trait innovations of Sesamum species.</title>
        <authorList>
            <person name="Miao H."/>
            <person name="Wang L."/>
            <person name="Qu L."/>
            <person name="Liu H."/>
            <person name="Sun Y."/>
            <person name="Le M."/>
            <person name="Wang Q."/>
            <person name="Wei S."/>
            <person name="Zheng Y."/>
            <person name="Lin W."/>
            <person name="Duan Y."/>
            <person name="Cao H."/>
            <person name="Xiong S."/>
            <person name="Wang X."/>
            <person name="Wei L."/>
            <person name="Li C."/>
            <person name="Ma Q."/>
            <person name="Ju M."/>
            <person name="Zhao R."/>
            <person name="Li G."/>
            <person name="Mu C."/>
            <person name="Tian Q."/>
            <person name="Mei H."/>
            <person name="Zhang T."/>
            <person name="Gao T."/>
            <person name="Zhang H."/>
        </authorList>
    </citation>
    <scope>NUCLEOTIDE SEQUENCE</scope>
    <source>
        <strain evidence="1">3651</strain>
    </source>
</reference>
<protein>
    <submittedName>
        <fullName evidence="1">Uncharacterized protein</fullName>
    </submittedName>
</protein>
<reference evidence="1" key="1">
    <citation type="submission" date="2020-06" db="EMBL/GenBank/DDBJ databases">
        <authorList>
            <person name="Li T."/>
            <person name="Hu X."/>
            <person name="Zhang T."/>
            <person name="Song X."/>
            <person name="Zhang H."/>
            <person name="Dai N."/>
            <person name="Sheng W."/>
            <person name="Hou X."/>
            <person name="Wei L."/>
        </authorList>
    </citation>
    <scope>NUCLEOTIDE SEQUENCE</scope>
    <source>
        <strain evidence="1">3651</strain>
        <tissue evidence="1">Leaf</tissue>
    </source>
</reference>
<sequence length="105" mass="11618">MVKRQRLRGSSYGCGEWICGFAGTGLNRGDQRQWTAVSGERESVAAISEANAVAEQWWRNNGGFWSMMERQQLTKCDRVRRCSRCSDGGADPAAAEHFVGGQFAL</sequence>
<keyword evidence="2" id="KW-1185">Reference proteome</keyword>
<comment type="caution">
    <text evidence="1">The sequence shown here is derived from an EMBL/GenBank/DDBJ whole genome shotgun (WGS) entry which is preliminary data.</text>
</comment>
<proteinExistence type="predicted"/>
<evidence type="ECO:0000313" key="1">
    <source>
        <dbReference type="EMBL" id="KAK4438528.1"/>
    </source>
</evidence>
<organism evidence="1 2">
    <name type="scientific">Sesamum alatum</name>
    <dbReference type="NCBI Taxonomy" id="300844"/>
    <lineage>
        <taxon>Eukaryota</taxon>
        <taxon>Viridiplantae</taxon>
        <taxon>Streptophyta</taxon>
        <taxon>Embryophyta</taxon>
        <taxon>Tracheophyta</taxon>
        <taxon>Spermatophyta</taxon>
        <taxon>Magnoliopsida</taxon>
        <taxon>eudicotyledons</taxon>
        <taxon>Gunneridae</taxon>
        <taxon>Pentapetalae</taxon>
        <taxon>asterids</taxon>
        <taxon>lamiids</taxon>
        <taxon>Lamiales</taxon>
        <taxon>Pedaliaceae</taxon>
        <taxon>Sesamum</taxon>
    </lineage>
</organism>
<evidence type="ECO:0000313" key="2">
    <source>
        <dbReference type="Proteomes" id="UP001293254"/>
    </source>
</evidence>
<accession>A0AAE2CXV8</accession>
<dbReference type="AlphaFoldDB" id="A0AAE2CXV8"/>
<gene>
    <name evidence="1" type="ORF">Salat_0187200</name>
</gene>